<dbReference type="AlphaFoldDB" id="A0A517P4Y0"/>
<accession>A0A517P4Y0</accession>
<feature type="compositionally biased region" description="Basic and acidic residues" evidence="1">
    <location>
        <begin position="109"/>
        <end position="132"/>
    </location>
</feature>
<gene>
    <name evidence="2" type="ORF">CA12_05100</name>
</gene>
<evidence type="ECO:0000256" key="1">
    <source>
        <dbReference type="SAM" id="MobiDB-lite"/>
    </source>
</evidence>
<dbReference type="Pfam" id="PF13646">
    <property type="entry name" value="HEAT_2"/>
    <property type="match status" value="1"/>
</dbReference>
<dbReference type="InterPro" id="IPR016024">
    <property type="entry name" value="ARM-type_fold"/>
</dbReference>
<dbReference type="OrthoDB" id="96579at203682"/>
<dbReference type="SUPFAM" id="SSF48371">
    <property type="entry name" value="ARM repeat"/>
    <property type="match status" value="1"/>
</dbReference>
<dbReference type="Proteomes" id="UP000318741">
    <property type="component" value="Chromosome"/>
</dbReference>
<dbReference type="Gene3D" id="1.25.10.10">
    <property type="entry name" value="Leucine-rich Repeat Variant"/>
    <property type="match status" value="1"/>
</dbReference>
<dbReference type="EMBL" id="CP036265">
    <property type="protein sequence ID" value="QDT14437.1"/>
    <property type="molecule type" value="Genomic_DNA"/>
</dbReference>
<keyword evidence="3" id="KW-1185">Reference proteome</keyword>
<protein>
    <recommendedName>
        <fullName evidence="4">HEAT repeat protein</fullName>
    </recommendedName>
</protein>
<organism evidence="2 3">
    <name type="scientific">Alienimonas californiensis</name>
    <dbReference type="NCBI Taxonomy" id="2527989"/>
    <lineage>
        <taxon>Bacteria</taxon>
        <taxon>Pseudomonadati</taxon>
        <taxon>Planctomycetota</taxon>
        <taxon>Planctomycetia</taxon>
        <taxon>Planctomycetales</taxon>
        <taxon>Planctomycetaceae</taxon>
        <taxon>Alienimonas</taxon>
    </lineage>
</organism>
<dbReference type="RefSeq" id="WP_145357272.1">
    <property type="nucleotide sequence ID" value="NZ_CP036265.1"/>
</dbReference>
<feature type="compositionally biased region" description="Low complexity" evidence="1">
    <location>
        <begin position="80"/>
        <end position="94"/>
    </location>
</feature>
<dbReference type="PROSITE" id="PS51257">
    <property type="entry name" value="PROKAR_LIPOPROTEIN"/>
    <property type="match status" value="1"/>
</dbReference>
<feature type="compositionally biased region" description="Low complexity" evidence="1">
    <location>
        <begin position="173"/>
        <end position="192"/>
    </location>
</feature>
<evidence type="ECO:0000313" key="3">
    <source>
        <dbReference type="Proteomes" id="UP000318741"/>
    </source>
</evidence>
<proteinExistence type="predicted"/>
<dbReference type="KEGG" id="acaf:CA12_05100"/>
<feature type="region of interest" description="Disordered" evidence="1">
    <location>
        <begin position="46"/>
        <end position="192"/>
    </location>
</feature>
<name>A0A517P4Y0_9PLAN</name>
<sequence length="406" mass="43358">MSRRAAAVRWVPLLCLPWLTGCFSQGYGIGFVAGKLVTGQPIGTPAEERAVAGGPAPFRPQFDPQRAPSRPEASRESSGPSVFRSGGSYSSSRPASEETPAYDQQMVDYNRRMAEQARERAEQARERAERLRGGGNSPRGVRPEPPIPGSLPSSPDGVGSTPFGFQTNDEPAGDAPAPMTAPPAGADSVAGAATAGRPLSLREPAEGESEPDWAVRVLETATESDWVARKKAVEYLEGVEPSTVTPEQREQIRTALSARLAEAVEERGFVVDRAAKTLLVWAETPEQFTAIGEALREGTGLGRKDVLSSLDPTTPNHARVAAPLLTHDWEGDEALAFVRTMGAPAEPAVLPLLDDPNPATRRDVASLLAEIGGEASAEALRERAAKESDRELARHLRVQRAAILDK</sequence>
<dbReference type="InterPro" id="IPR011989">
    <property type="entry name" value="ARM-like"/>
</dbReference>
<evidence type="ECO:0008006" key="4">
    <source>
        <dbReference type="Google" id="ProtNLM"/>
    </source>
</evidence>
<reference evidence="2 3" key="1">
    <citation type="submission" date="2019-02" db="EMBL/GenBank/DDBJ databases">
        <title>Deep-cultivation of Planctomycetes and their phenomic and genomic characterization uncovers novel biology.</title>
        <authorList>
            <person name="Wiegand S."/>
            <person name="Jogler M."/>
            <person name="Boedeker C."/>
            <person name="Pinto D."/>
            <person name="Vollmers J."/>
            <person name="Rivas-Marin E."/>
            <person name="Kohn T."/>
            <person name="Peeters S.H."/>
            <person name="Heuer A."/>
            <person name="Rast P."/>
            <person name="Oberbeckmann S."/>
            <person name="Bunk B."/>
            <person name="Jeske O."/>
            <person name="Meyerdierks A."/>
            <person name="Storesund J.E."/>
            <person name="Kallscheuer N."/>
            <person name="Luecker S."/>
            <person name="Lage O.M."/>
            <person name="Pohl T."/>
            <person name="Merkel B.J."/>
            <person name="Hornburger P."/>
            <person name="Mueller R.-W."/>
            <person name="Bruemmer F."/>
            <person name="Labrenz M."/>
            <person name="Spormann A.M."/>
            <person name="Op den Camp H."/>
            <person name="Overmann J."/>
            <person name="Amann R."/>
            <person name="Jetten M.S.M."/>
            <person name="Mascher T."/>
            <person name="Medema M.H."/>
            <person name="Devos D.P."/>
            <person name="Kaster A.-K."/>
            <person name="Ovreas L."/>
            <person name="Rohde M."/>
            <person name="Galperin M.Y."/>
            <person name="Jogler C."/>
        </authorList>
    </citation>
    <scope>NUCLEOTIDE SEQUENCE [LARGE SCALE GENOMIC DNA]</scope>
    <source>
        <strain evidence="2 3">CA12</strain>
    </source>
</reference>
<evidence type="ECO:0000313" key="2">
    <source>
        <dbReference type="EMBL" id="QDT14437.1"/>
    </source>
</evidence>